<dbReference type="GO" id="GO:0046872">
    <property type="term" value="F:metal ion binding"/>
    <property type="evidence" value="ECO:0007669"/>
    <property type="project" value="UniProtKB-KW"/>
</dbReference>
<dbReference type="PROSITE" id="PS50106">
    <property type="entry name" value="PDZ"/>
    <property type="match status" value="1"/>
</dbReference>
<dbReference type="SMART" id="SM00228">
    <property type="entry name" value="PDZ"/>
    <property type="match status" value="2"/>
</dbReference>
<feature type="transmembrane region" description="Helical" evidence="11">
    <location>
        <begin position="418"/>
        <end position="440"/>
    </location>
</feature>
<evidence type="ECO:0000256" key="10">
    <source>
        <dbReference type="ARBA" id="ARBA00023136"/>
    </source>
</evidence>
<dbReference type="OrthoDB" id="9782003at2"/>
<evidence type="ECO:0000313" key="13">
    <source>
        <dbReference type="EMBL" id="AML52774.1"/>
    </source>
</evidence>
<keyword evidence="14" id="KW-1185">Reference proteome</keyword>
<dbReference type="GO" id="GO:0016020">
    <property type="term" value="C:membrane"/>
    <property type="evidence" value="ECO:0007669"/>
    <property type="project" value="UniProtKB-SubCell"/>
</dbReference>
<comment type="cofactor">
    <cofactor evidence="1 11">
        <name>Zn(2+)</name>
        <dbReference type="ChEBI" id="CHEBI:29105"/>
    </cofactor>
</comment>
<dbReference type="InterPro" id="IPR008915">
    <property type="entry name" value="Peptidase_M50"/>
</dbReference>
<feature type="transmembrane region" description="Helical" evidence="11">
    <location>
        <begin position="375"/>
        <end position="397"/>
    </location>
</feature>
<dbReference type="PANTHER" id="PTHR42837">
    <property type="entry name" value="REGULATOR OF SIGMA-E PROTEASE RSEP"/>
    <property type="match status" value="1"/>
</dbReference>
<keyword evidence="11" id="KW-0479">Metal-binding</keyword>
<dbReference type="EMBL" id="CP014327">
    <property type="protein sequence ID" value="AML52774.1"/>
    <property type="molecule type" value="Genomic_DNA"/>
</dbReference>
<dbReference type="GO" id="GO:0006508">
    <property type="term" value="P:proteolysis"/>
    <property type="evidence" value="ECO:0007669"/>
    <property type="project" value="UniProtKB-KW"/>
</dbReference>
<keyword evidence="7 11" id="KW-0862">Zinc</keyword>
<dbReference type="SUPFAM" id="SSF50156">
    <property type="entry name" value="PDZ domain-like"/>
    <property type="match status" value="2"/>
</dbReference>
<keyword evidence="4 13" id="KW-0645">Protease</keyword>
<protein>
    <recommendedName>
        <fullName evidence="11">Zinc metalloprotease</fullName>
        <ecNumber evidence="11">3.4.24.-</ecNumber>
    </recommendedName>
</protein>
<accession>A0A126V378</accession>
<name>A0A126V378_9RHOB</name>
<dbReference type="KEGG" id="hat:RC74_17260"/>
<organism evidence="13 14">
    <name type="scientific">Falsihalocynthiibacter arcticus</name>
    <dbReference type="NCBI Taxonomy" id="1579316"/>
    <lineage>
        <taxon>Bacteria</taxon>
        <taxon>Pseudomonadati</taxon>
        <taxon>Pseudomonadota</taxon>
        <taxon>Alphaproteobacteria</taxon>
        <taxon>Rhodobacterales</taxon>
        <taxon>Roseobacteraceae</taxon>
        <taxon>Falsihalocynthiibacter</taxon>
    </lineage>
</organism>
<dbReference type="InterPro" id="IPR036034">
    <property type="entry name" value="PDZ_sf"/>
</dbReference>
<dbReference type="Pfam" id="PF17820">
    <property type="entry name" value="PDZ_6"/>
    <property type="match status" value="1"/>
</dbReference>
<dbReference type="InterPro" id="IPR004387">
    <property type="entry name" value="Pept_M50_Zn"/>
</dbReference>
<proteinExistence type="inferred from homology"/>
<evidence type="ECO:0000256" key="2">
    <source>
        <dbReference type="ARBA" id="ARBA00004141"/>
    </source>
</evidence>
<dbReference type="Gene3D" id="2.30.42.10">
    <property type="match status" value="2"/>
</dbReference>
<keyword evidence="10 11" id="KW-0472">Membrane</keyword>
<feature type="transmembrane region" description="Helical" evidence="11">
    <location>
        <begin position="6"/>
        <end position="30"/>
    </location>
</feature>
<feature type="transmembrane region" description="Helical" evidence="11">
    <location>
        <begin position="113"/>
        <end position="140"/>
    </location>
</feature>
<evidence type="ECO:0000256" key="5">
    <source>
        <dbReference type="ARBA" id="ARBA00022692"/>
    </source>
</evidence>
<evidence type="ECO:0000256" key="4">
    <source>
        <dbReference type="ARBA" id="ARBA00022670"/>
    </source>
</evidence>
<evidence type="ECO:0000256" key="6">
    <source>
        <dbReference type="ARBA" id="ARBA00022801"/>
    </source>
</evidence>
<dbReference type="InterPro" id="IPR041489">
    <property type="entry name" value="PDZ_6"/>
</dbReference>
<comment type="similarity">
    <text evidence="3 11">Belongs to the peptidase M50B family.</text>
</comment>
<evidence type="ECO:0000259" key="12">
    <source>
        <dbReference type="PROSITE" id="PS50106"/>
    </source>
</evidence>
<dbReference type="RefSeq" id="WP_052274996.1">
    <property type="nucleotide sequence ID" value="NZ_CP014327.1"/>
</dbReference>
<evidence type="ECO:0000256" key="1">
    <source>
        <dbReference type="ARBA" id="ARBA00001947"/>
    </source>
</evidence>
<dbReference type="InterPro" id="IPR001478">
    <property type="entry name" value="PDZ"/>
</dbReference>
<dbReference type="Proteomes" id="UP000070371">
    <property type="component" value="Chromosome"/>
</dbReference>
<evidence type="ECO:0000313" key="14">
    <source>
        <dbReference type="Proteomes" id="UP000070371"/>
    </source>
</evidence>
<dbReference type="AlphaFoldDB" id="A0A126V378"/>
<dbReference type="STRING" id="1579316.RC74_17260"/>
<reference evidence="13 14" key="1">
    <citation type="submission" date="2016-02" db="EMBL/GenBank/DDBJ databases">
        <title>Complete genome sequence of Halocynthiibacter arcticus PAMC 20958t from arctic marine sediment.</title>
        <authorList>
            <person name="Lee Y.M."/>
            <person name="Baek K."/>
            <person name="Lee H.K."/>
            <person name="Shin S.C."/>
        </authorList>
    </citation>
    <scope>NUCLEOTIDE SEQUENCE [LARGE SCALE GENOMIC DNA]</scope>
    <source>
        <strain evidence="13">PAMC 20958</strain>
    </source>
</reference>
<evidence type="ECO:0000256" key="11">
    <source>
        <dbReference type="RuleBase" id="RU362031"/>
    </source>
</evidence>
<keyword evidence="6 11" id="KW-0378">Hydrolase</keyword>
<sequence>MDFSSIFSSLGGGVFTLIAFVVVISVIVAIHEYGHYIVGRWSGIYADVFSLGFGKVLFSRVDRHGTKWQVAALPFGGYVKFRGDADAASGKDGEAMVGLSDAELRHTMHGAPLWARTATVAAGPLFNFALSILIFAGLAMSVGVEKSPLTVGEVIELPAGTGDLRAGDVLLSVEGLSLDGSEGLRTTFDALKTNSALLSYEITRDGQEMTVLGPQLQPALVSAVSPDSAAYEAGLEEGDVILSINEEPISYFGQLIPIVEASAGAPLNLMVWRAGAEMPFVLNAQRRDLPTADGGFETRWLMGISGRYAFTPLNEAVGPVEGLTLGFNATKRVITQSLSGMYHMVAGKISTCNISGPIGIAKVSGQAAQGGISDFISFIAVISTAIGLMNLFPIPVLDGGHLVFYAYEAIFRKPPNDTWVRGLMTIGLGLILSLMALGLFTDLVC</sequence>
<evidence type="ECO:0000256" key="9">
    <source>
        <dbReference type="ARBA" id="ARBA00023049"/>
    </source>
</evidence>
<comment type="subcellular location">
    <subcellularLocation>
        <location evidence="2">Membrane</location>
        <topology evidence="2">Multi-pass membrane protein</topology>
    </subcellularLocation>
</comment>
<dbReference type="Pfam" id="PF02163">
    <property type="entry name" value="Peptidase_M50"/>
    <property type="match status" value="1"/>
</dbReference>
<keyword evidence="8 11" id="KW-1133">Transmembrane helix</keyword>
<keyword evidence="9 11" id="KW-0482">Metalloprotease</keyword>
<evidence type="ECO:0000256" key="3">
    <source>
        <dbReference type="ARBA" id="ARBA00007931"/>
    </source>
</evidence>
<dbReference type="NCBIfam" id="TIGR00054">
    <property type="entry name" value="RIP metalloprotease RseP"/>
    <property type="match status" value="1"/>
</dbReference>
<feature type="domain" description="PDZ" evidence="12">
    <location>
        <begin position="199"/>
        <end position="250"/>
    </location>
</feature>
<evidence type="ECO:0000256" key="8">
    <source>
        <dbReference type="ARBA" id="ARBA00022989"/>
    </source>
</evidence>
<dbReference type="GO" id="GO:0004222">
    <property type="term" value="F:metalloendopeptidase activity"/>
    <property type="evidence" value="ECO:0007669"/>
    <property type="project" value="InterPro"/>
</dbReference>
<keyword evidence="5 11" id="KW-0812">Transmembrane</keyword>
<dbReference type="EC" id="3.4.24.-" evidence="11"/>
<dbReference type="PANTHER" id="PTHR42837:SF2">
    <property type="entry name" value="MEMBRANE METALLOPROTEASE ARASP2, CHLOROPLASTIC-RELATED"/>
    <property type="match status" value="1"/>
</dbReference>
<evidence type="ECO:0000256" key="7">
    <source>
        <dbReference type="ARBA" id="ARBA00022833"/>
    </source>
</evidence>
<dbReference type="CDD" id="cd06163">
    <property type="entry name" value="S2P-M50_PDZ_RseP-like"/>
    <property type="match status" value="1"/>
</dbReference>
<gene>
    <name evidence="13" type="ORF">RC74_17260</name>
</gene>